<dbReference type="EMBL" id="JAPJDZ010000005">
    <property type="protein sequence ID" value="MDP5135030.1"/>
    <property type="molecule type" value="Genomic_DNA"/>
</dbReference>
<evidence type="ECO:0000313" key="2">
    <source>
        <dbReference type="EMBL" id="MDP5135030.1"/>
    </source>
</evidence>
<feature type="transmembrane region" description="Helical" evidence="1">
    <location>
        <begin position="156"/>
        <end position="174"/>
    </location>
</feature>
<keyword evidence="3" id="KW-1185">Reference proteome</keyword>
<dbReference type="RefSeq" id="WP_305973884.1">
    <property type="nucleotide sequence ID" value="NZ_JAPJDZ010000005.1"/>
</dbReference>
<dbReference type="Proteomes" id="UP001231109">
    <property type="component" value="Unassembled WGS sequence"/>
</dbReference>
<proteinExistence type="predicted"/>
<organism evidence="2 3">
    <name type="scientific">Rheinheimera baltica</name>
    <dbReference type="NCBI Taxonomy" id="67576"/>
    <lineage>
        <taxon>Bacteria</taxon>
        <taxon>Pseudomonadati</taxon>
        <taxon>Pseudomonadota</taxon>
        <taxon>Gammaproteobacteria</taxon>
        <taxon>Chromatiales</taxon>
        <taxon>Chromatiaceae</taxon>
        <taxon>Rheinheimera</taxon>
    </lineage>
</organism>
<feature type="transmembrane region" description="Helical" evidence="1">
    <location>
        <begin position="96"/>
        <end position="119"/>
    </location>
</feature>
<reference evidence="2 3" key="1">
    <citation type="submission" date="2022-11" db="EMBL/GenBank/DDBJ databases">
        <title>Viruses from the air-sea interface of a natural surface slick.</title>
        <authorList>
            <person name="Rahlff J."/>
            <person name="Holmfeldt K."/>
        </authorList>
    </citation>
    <scope>NUCLEOTIDE SEQUENCE [LARGE SCALE GENOMIC DNA]</scope>
    <source>
        <strain evidence="2 3">SMS4</strain>
    </source>
</reference>
<keyword evidence="1" id="KW-0812">Transmembrane</keyword>
<accession>A0ABT9HW20</accession>
<sequence length="215" mass="24064">MSNAINTSTDWQKKLKNISSQGLATHVALDFFMARLELKDKFLYPPKHLFSHNIFRTGLHGLSYIKLTQAAGISAMAGIGYNWLDIKEKGFTIENSVMLTGNMLFLAESIALSTGMFFANNHSTFHKMSMWGARFGATADGVKAINYLYKKDYEKAIMYGALSAGNLGMALFANHHKGFGQRMLWQGFKRLPPHYFLLGGLSLWVHNSITSVLKD</sequence>
<name>A0ABT9HW20_9GAMM</name>
<comment type="caution">
    <text evidence="2">The sequence shown here is derived from an EMBL/GenBank/DDBJ whole genome shotgun (WGS) entry which is preliminary data.</text>
</comment>
<keyword evidence="1" id="KW-0472">Membrane</keyword>
<evidence type="ECO:0000256" key="1">
    <source>
        <dbReference type="SAM" id="Phobius"/>
    </source>
</evidence>
<protein>
    <submittedName>
        <fullName evidence="2">Uncharacterized protein</fullName>
    </submittedName>
</protein>
<keyword evidence="1" id="KW-1133">Transmembrane helix</keyword>
<evidence type="ECO:0000313" key="3">
    <source>
        <dbReference type="Proteomes" id="UP001231109"/>
    </source>
</evidence>
<gene>
    <name evidence="2" type="ORF">ORJ04_03590</name>
</gene>